<name>B9L592_THERP</name>
<dbReference type="Pfam" id="PF05168">
    <property type="entry name" value="HEPN"/>
    <property type="match status" value="1"/>
</dbReference>
<dbReference type="OrthoDB" id="9808176at2"/>
<dbReference type="Proteomes" id="UP000000447">
    <property type="component" value="Plasmid unnamed"/>
</dbReference>
<gene>
    <name evidence="2" type="ordered locus">trd_A0019</name>
</gene>
<proteinExistence type="predicted"/>
<evidence type="ECO:0000313" key="2">
    <source>
        <dbReference type="EMBL" id="ACM07244.1"/>
    </source>
</evidence>
<dbReference type="InterPro" id="IPR007842">
    <property type="entry name" value="HEPN_dom"/>
</dbReference>
<evidence type="ECO:0000313" key="3">
    <source>
        <dbReference type="Proteomes" id="UP000000447"/>
    </source>
</evidence>
<sequence length="133" mass="14389">MERSRDWPERAAGDLALARHAFAGGFFDWTVFAAQQAAEKAVKAALQRLGAEAWGYAVAGLLRALAERLPVPEELIAAALELDKGYIAARNPDAHPAGAPRILYTRAEAERALAHAERILDFCARLVARPDAS</sequence>
<dbReference type="HOGENOM" id="CLU_123170_2_1_0"/>
<organism evidence="2 3">
    <name type="scientific">Thermomicrobium roseum (strain ATCC 27502 / DSM 5159 / P-2)</name>
    <dbReference type="NCBI Taxonomy" id="309801"/>
    <lineage>
        <taxon>Bacteria</taxon>
        <taxon>Pseudomonadati</taxon>
        <taxon>Thermomicrobiota</taxon>
        <taxon>Thermomicrobia</taxon>
        <taxon>Thermomicrobiales</taxon>
        <taxon>Thermomicrobiaceae</taxon>
        <taxon>Thermomicrobium</taxon>
    </lineage>
</organism>
<dbReference type="Gene3D" id="1.20.120.330">
    <property type="entry name" value="Nucleotidyltransferases domain 2"/>
    <property type="match status" value="1"/>
</dbReference>
<reference evidence="2 3" key="1">
    <citation type="journal article" date="2009" name="PLoS ONE">
        <title>Complete genome sequence of the aerobic CO-oxidizing thermophile Thermomicrobium roseum.</title>
        <authorList>
            <person name="Wu D."/>
            <person name="Raymond J."/>
            <person name="Wu M."/>
            <person name="Chatterji S."/>
            <person name="Ren Q."/>
            <person name="Graham J.E."/>
            <person name="Bryant D.A."/>
            <person name="Robb F."/>
            <person name="Colman A."/>
            <person name="Tallon L.J."/>
            <person name="Badger J.H."/>
            <person name="Madupu R."/>
            <person name="Ward N.L."/>
            <person name="Eisen J.A."/>
        </authorList>
    </citation>
    <scope>NUCLEOTIDE SEQUENCE [LARGE SCALE GENOMIC DNA]</scope>
    <source>
        <strain evidence="3">ATCC 27502 / DSM 5159 / P-2</strain>
        <plasmid evidence="2">unnamed</plasmid>
    </source>
</reference>
<dbReference type="EMBL" id="CP001276">
    <property type="protein sequence ID" value="ACM07244.1"/>
    <property type="molecule type" value="Genomic_DNA"/>
</dbReference>
<evidence type="ECO:0000259" key="1">
    <source>
        <dbReference type="PROSITE" id="PS50910"/>
    </source>
</evidence>
<dbReference type="SMART" id="SM00748">
    <property type="entry name" value="HEPN"/>
    <property type="match status" value="1"/>
</dbReference>
<dbReference type="SUPFAM" id="SSF81593">
    <property type="entry name" value="Nucleotidyltransferase substrate binding subunit/domain"/>
    <property type="match status" value="1"/>
</dbReference>
<keyword evidence="2" id="KW-0614">Plasmid</keyword>
<dbReference type="AlphaFoldDB" id="B9L592"/>
<dbReference type="KEGG" id="tro:trd_A0019"/>
<accession>B9L592</accession>
<feature type="domain" description="HEPN" evidence="1">
    <location>
        <begin position="8"/>
        <end position="119"/>
    </location>
</feature>
<dbReference type="RefSeq" id="WP_012643231.1">
    <property type="nucleotide sequence ID" value="NC_011961.1"/>
</dbReference>
<protein>
    <submittedName>
        <fullName evidence="2">Hepn domain protein</fullName>
    </submittedName>
</protein>
<keyword evidence="3" id="KW-1185">Reference proteome</keyword>
<geneLocation type="plasmid" evidence="3">
    <name>Tros</name>
</geneLocation>
<dbReference type="PROSITE" id="PS50910">
    <property type="entry name" value="HEPN"/>
    <property type="match status" value="1"/>
</dbReference>
<dbReference type="eggNOG" id="COG2250">
    <property type="taxonomic scope" value="Bacteria"/>
</dbReference>